<evidence type="ECO:0000259" key="1">
    <source>
        <dbReference type="Pfam" id="PF01261"/>
    </source>
</evidence>
<dbReference type="InterPro" id="IPR036237">
    <property type="entry name" value="Xyl_isomerase-like_sf"/>
</dbReference>
<feature type="domain" description="Xylose isomerase-like TIM barrel" evidence="1">
    <location>
        <begin position="19"/>
        <end position="241"/>
    </location>
</feature>
<dbReference type="PATRIC" id="fig|2064.6.peg.4321"/>
<dbReference type="Gene3D" id="3.20.20.150">
    <property type="entry name" value="Divalent-metal-dependent TIM barrel enzymes"/>
    <property type="match status" value="1"/>
</dbReference>
<name>A0A0D0PSR7_KITGR</name>
<dbReference type="GO" id="GO:0016853">
    <property type="term" value="F:isomerase activity"/>
    <property type="evidence" value="ECO:0007669"/>
    <property type="project" value="UniProtKB-KW"/>
</dbReference>
<dbReference type="STRING" id="2064.TR51_20100"/>
<dbReference type="InterPro" id="IPR050312">
    <property type="entry name" value="IolE/XylAMocC-like"/>
</dbReference>
<reference evidence="2 3" key="1">
    <citation type="submission" date="2015-02" db="EMBL/GenBank/DDBJ databases">
        <title>Draft genome sequence of Kitasatospora griseola MF730-N6, a bafilomycin, terpentecin and satosporin producer.</title>
        <authorList>
            <person name="Arens J.C."/>
            <person name="Haltli B."/>
            <person name="Kerr R.G."/>
        </authorList>
    </citation>
    <scope>NUCLEOTIDE SEQUENCE [LARGE SCALE GENOMIC DNA]</scope>
    <source>
        <strain evidence="2 3">MF730-N6</strain>
    </source>
</reference>
<keyword evidence="3" id="KW-1185">Reference proteome</keyword>
<comment type="caution">
    <text evidence="2">The sequence shown here is derived from an EMBL/GenBank/DDBJ whole genome shotgun (WGS) entry which is preliminary data.</text>
</comment>
<evidence type="ECO:0000313" key="3">
    <source>
        <dbReference type="Proteomes" id="UP000032066"/>
    </source>
</evidence>
<evidence type="ECO:0000313" key="2">
    <source>
        <dbReference type="EMBL" id="KIQ61628.1"/>
    </source>
</evidence>
<dbReference type="EMBL" id="JXZB01000004">
    <property type="protein sequence ID" value="KIQ61628.1"/>
    <property type="molecule type" value="Genomic_DNA"/>
</dbReference>
<dbReference type="Proteomes" id="UP000032066">
    <property type="component" value="Unassembled WGS sequence"/>
</dbReference>
<dbReference type="SUPFAM" id="SSF51658">
    <property type="entry name" value="Xylose isomerase-like"/>
    <property type="match status" value="1"/>
</dbReference>
<proteinExistence type="predicted"/>
<dbReference type="RefSeq" id="WP_043913199.1">
    <property type="nucleotide sequence ID" value="NZ_JXZB01000004.1"/>
</dbReference>
<dbReference type="OrthoDB" id="9815124at2"/>
<protein>
    <submittedName>
        <fullName evidence="2">Xylose isomerase</fullName>
    </submittedName>
</protein>
<sequence length="259" mass="27156">MPLAFSTLGLPGHPLGAVLALAAEHGYQGLELRAAPGEPVHTGLTSAERRAAARRFAAAAITPLTVASYIGIAEPGPDAPVLADLRAHLHLAADLGAPYVRVFPRGGSDTLEGTRTAGRRLLRLADTAADLGVTILVETHDSHRSGAALAALLATTPHPSVGALWDVLHTWLSGETPAETYHHLAPRLAYTQVKDVASPTDLTPLPLGAGTLPLPTCLTQLPTPTWISWEYEAPWHPTAAPFAPQLAAGHAYLTNLLSR</sequence>
<keyword evidence="2" id="KW-0413">Isomerase</keyword>
<dbReference type="Pfam" id="PF01261">
    <property type="entry name" value="AP_endonuc_2"/>
    <property type="match status" value="1"/>
</dbReference>
<accession>A0A0D0PSR7</accession>
<dbReference type="InterPro" id="IPR013022">
    <property type="entry name" value="Xyl_isomerase-like_TIM-brl"/>
</dbReference>
<organism evidence="2 3">
    <name type="scientific">Kitasatospora griseola</name>
    <name type="common">Streptomyces griseolosporeus</name>
    <dbReference type="NCBI Taxonomy" id="2064"/>
    <lineage>
        <taxon>Bacteria</taxon>
        <taxon>Bacillati</taxon>
        <taxon>Actinomycetota</taxon>
        <taxon>Actinomycetes</taxon>
        <taxon>Kitasatosporales</taxon>
        <taxon>Streptomycetaceae</taxon>
        <taxon>Kitasatospora</taxon>
    </lineage>
</organism>
<dbReference type="PANTHER" id="PTHR12110">
    <property type="entry name" value="HYDROXYPYRUVATE ISOMERASE"/>
    <property type="match status" value="1"/>
</dbReference>
<dbReference type="AlphaFoldDB" id="A0A0D0PSR7"/>
<gene>
    <name evidence="2" type="ORF">TR51_20100</name>
</gene>